<comment type="caution">
    <text evidence="1">The sequence shown here is derived from an EMBL/GenBank/DDBJ whole genome shotgun (WGS) entry which is preliminary data.</text>
</comment>
<keyword evidence="2" id="KW-1185">Reference proteome</keyword>
<dbReference type="EMBL" id="JAHYIQ010000006">
    <property type="protein sequence ID" value="KAK1131617.1"/>
    <property type="molecule type" value="Genomic_DNA"/>
</dbReference>
<gene>
    <name evidence="1" type="ORF">K0M31_017908</name>
</gene>
<dbReference type="Proteomes" id="UP001177670">
    <property type="component" value="Unassembled WGS sequence"/>
</dbReference>
<protein>
    <submittedName>
        <fullName evidence="1">Uncharacterized protein</fullName>
    </submittedName>
</protein>
<name>A0AA40G5R5_9HYME</name>
<evidence type="ECO:0000313" key="2">
    <source>
        <dbReference type="Proteomes" id="UP001177670"/>
    </source>
</evidence>
<proteinExistence type="predicted"/>
<evidence type="ECO:0000313" key="1">
    <source>
        <dbReference type="EMBL" id="KAK1131617.1"/>
    </source>
</evidence>
<dbReference type="AlphaFoldDB" id="A0AA40G5R5"/>
<reference evidence="1" key="1">
    <citation type="submission" date="2021-10" db="EMBL/GenBank/DDBJ databases">
        <title>Melipona bicolor Genome sequencing and assembly.</title>
        <authorList>
            <person name="Araujo N.S."/>
            <person name="Arias M.C."/>
        </authorList>
    </citation>
    <scope>NUCLEOTIDE SEQUENCE</scope>
    <source>
        <strain evidence="1">USP_2M_L1-L4_2017</strain>
        <tissue evidence="1">Whole body</tissue>
    </source>
</reference>
<organism evidence="1 2">
    <name type="scientific">Melipona bicolor</name>
    <dbReference type="NCBI Taxonomy" id="60889"/>
    <lineage>
        <taxon>Eukaryota</taxon>
        <taxon>Metazoa</taxon>
        <taxon>Ecdysozoa</taxon>
        <taxon>Arthropoda</taxon>
        <taxon>Hexapoda</taxon>
        <taxon>Insecta</taxon>
        <taxon>Pterygota</taxon>
        <taxon>Neoptera</taxon>
        <taxon>Endopterygota</taxon>
        <taxon>Hymenoptera</taxon>
        <taxon>Apocrita</taxon>
        <taxon>Aculeata</taxon>
        <taxon>Apoidea</taxon>
        <taxon>Anthophila</taxon>
        <taxon>Apidae</taxon>
        <taxon>Melipona</taxon>
    </lineage>
</organism>
<accession>A0AA40G5R5</accession>
<sequence length="59" mass="6512">MHNETQGSKNVNYFSATVQAPFSHITALILVTKSDHECMEMDHSLYDSQCSMAMVSACA</sequence>